<feature type="transmembrane region" description="Helical" evidence="1">
    <location>
        <begin position="21"/>
        <end position="41"/>
    </location>
</feature>
<evidence type="ECO:0000313" key="4">
    <source>
        <dbReference type="Proteomes" id="UP000228593"/>
    </source>
</evidence>
<name>A0A2G8T6I8_9BURK</name>
<evidence type="ECO:0000256" key="1">
    <source>
        <dbReference type="SAM" id="Phobius"/>
    </source>
</evidence>
<keyword evidence="1" id="KW-0812">Transmembrane</keyword>
<gene>
    <name evidence="3" type="ORF">CR103_01090</name>
</gene>
<dbReference type="EMBL" id="PDOB01000001">
    <property type="protein sequence ID" value="PIL41666.1"/>
    <property type="molecule type" value="Genomic_DNA"/>
</dbReference>
<sequence length="202" mass="21893">MSATKRPIGNSCRRKRLQRGAAAVEFALVIVAFFIVVFGVIELARLMFLFNTLQEVTRRAATAASNTDFTNAGKLNNVRQSAIFRSSAGGLVLMKELTDESIRIDYLWVRRETDGALTMMPIQAGALPSSPAANRRGCLVDPNSESCIRIVRARVCQSGISPNCEPMQFQGIVPLLNFSMPLTIATTLAKAESLGISSNATP</sequence>
<dbReference type="InterPro" id="IPR012495">
    <property type="entry name" value="TadE-like_dom"/>
</dbReference>
<dbReference type="Pfam" id="PF07811">
    <property type="entry name" value="TadE"/>
    <property type="match status" value="1"/>
</dbReference>
<proteinExistence type="predicted"/>
<keyword evidence="1" id="KW-0472">Membrane</keyword>
<feature type="domain" description="TadE-like" evidence="2">
    <location>
        <begin position="20"/>
        <end position="61"/>
    </location>
</feature>
<keyword evidence="1" id="KW-1133">Transmembrane helix</keyword>
<organism evidence="3 4">
    <name type="scientific">Massilia psychrophila</name>
    <dbReference type="NCBI Taxonomy" id="1603353"/>
    <lineage>
        <taxon>Bacteria</taxon>
        <taxon>Pseudomonadati</taxon>
        <taxon>Pseudomonadota</taxon>
        <taxon>Betaproteobacteria</taxon>
        <taxon>Burkholderiales</taxon>
        <taxon>Oxalobacteraceae</taxon>
        <taxon>Telluria group</taxon>
        <taxon>Massilia</taxon>
    </lineage>
</organism>
<reference evidence="3 4" key="1">
    <citation type="submission" date="2017-10" db="EMBL/GenBank/DDBJ databases">
        <title>Massilia psychrophilum sp. nov., a novel purple-pigmented bacterium isolated from Tianshan glacier, Xinjiang Municipality, China.</title>
        <authorList>
            <person name="Wang H."/>
        </authorList>
    </citation>
    <scope>NUCLEOTIDE SEQUENCE [LARGE SCALE GENOMIC DNA]</scope>
    <source>
        <strain evidence="3 4">JCM 30813</strain>
    </source>
</reference>
<protein>
    <submittedName>
        <fullName evidence="3">Pilus assembly protein TadE</fullName>
    </submittedName>
</protein>
<comment type="caution">
    <text evidence="3">The sequence shown here is derived from an EMBL/GenBank/DDBJ whole genome shotgun (WGS) entry which is preliminary data.</text>
</comment>
<dbReference type="AlphaFoldDB" id="A0A2G8T6I8"/>
<dbReference type="Proteomes" id="UP000228593">
    <property type="component" value="Unassembled WGS sequence"/>
</dbReference>
<evidence type="ECO:0000313" key="3">
    <source>
        <dbReference type="EMBL" id="PIL41666.1"/>
    </source>
</evidence>
<dbReference type="OrthoDB" id="8708482at2"/>
<keyword evidence="4" id="KW-1185">Reference proteome</keyword>
<evidence type="ECO:0000259" key="2">
    <source>
        <dbReference type="Pfam" id="PF07811"/>
    </source>
</evidence>
<dbReference type="RefSeq" id="WP_099914152.1">
    <property type="nucleotide sequence ID" value="NZ_BMHS01000001.1"/>
</dbReference>
<accession>A0A2G8T6I8</accession>